<keyword evidence="5" id="KW-1185">Reference proteome</keyword>
<dbReference type="Gene3D" id="3.40.50.300">
    <property type="entry name" value="P-loop containing nucleotide triphosphate hydrolases"/>
    <property type="match status" value="1"/>
</dbReference>
<dbReference type="PANTHER" id="PTHR46411">
    <property type="entry name" value="FAMILY ATPASE, PUTATIVE-RELATED"/>
    <property type="match status" value="1"/>
</dbReference>
<evidence type="ECO:0000259" key="3">
    <source>
        <dbReference type="Pfam" id="PF22942"/>
    </source>
</evidence>
<evidence type="ECO:0000313" key="5">
    <source>
        <dbReference type="Proteomes" id="UP001521184"/>
    </source>
</evidence>
<dbReference type="PANTHER" id="PTHR46411:SF3">
    <property type="entry name" value="AAA+ ATPASE DOMAIN-CONTAINING PROTEIN"/>
    <property type="match status" value="1"/>
</dbReference>
<dbReference type="Proteomes" id="UP001521184">
    <property type="component" value="Unassembled WGS sequence"/>
</dbReference>
<evidence type="ECO:0000259" key="2">
    <source>
        <dbReference type="Pfam" id="PF00004"/>
    </source>
</evidence>
<dbReference type="InterPro" id="IPR003959">
    <property type="entry name" value="ATPase_AAA_core"/>
</dbReference>
<dbReference type="Pfam" id="PF00004">
    <property type="entry name" value="AAA"/>
    <property type="match status" value="1"/>
</dbReference>
<reference evidence="4 5" key="1">
    <citation type="journal article" date="2023" name="Plant Dis.">
        <title>First Report of Diplodia intermedia Causing Canker and Dieback Diseases on Apple Trees in Canada.</title>
        <authorList>
            <person name="Ellouze W."/>
            <person name="Ilyukhin E."/>
            <person name="Sulman M."/>
            <person name="Ali S."/>
        </authorList>
    </citation>
    <scope>NUCLEOTIDE SEQUENCE [LARGE SCALE GENOMIC DNA]</scope>
    <source>
        <strain evidence="4 5">M45-28</strain>
    </source>
</reference>
<dbReference type="InterPro" id="IPR054289">
    <property type="entry name" value="DUF7025"/>
</dbReference>
<dbReference type="Pfam" id="PF22942">
    <property type="entry name" value="DUF7025"/>
    <property type="match status" value="1"/>
</dbReference>
<comment type="caution">
    <text evidence="4">The sequence shown here is derived from an EMBL/GenBank/DDBJ whole genome shotgun (WGS) entry which is preliminary data.</text>
</comment>
<dbReference type="InterPro" id="IPR027417">
    <property type="entry name" value="P-loop_NTPase"/>
</dbReference>
<name>A0ABR3TJ18_9PEZI</name>
<dbReference type="EMBL" id="JAKEKT020000062">
    <property type="protein sequence ID" value="KAL1639530.1"/>
    <property type="molecule type" value="Genomic_DNA"/>
</dbReference>
<feature type="compositionally biased region" description="Polar residues" evidence="1">
    <location>
        <begin position="42"/>
        <end position="52"/>
    </location>
</feature>
<accession>A0ABR3TJ18</accession>
<feature type="domain" description="DUF7025" evidence="3">
    <location>
        <begin position="195"/>
        <end position="288"/>
    </location>
</feature>
<feature type="region of interest" description="Disordered" evidence="1">
    <location>
        <begin position="27"/>
        <end position="52"/>
    </location>
</feature>
<evidence type="ECO:0000256" key="1">
    <source>
        <dbReference type="SAM" id="MobiDB-lite"/>
    </source>
</evidence>
<organism evidence="4 5">
    <name type="scientific">Diplodia intermedia</name>
    <dbReference type="NCBI Taxonomy" id="856260"/>
    <lineage>
        <taxon>Eukaryota</taxon>
        <taxon>Fungi</taxon>
        <taxon>Dikarya</taxon>
        <taxon>Ascomycota</taxon>
        <taxon>Pezizomycotina</taxon>
        <taxon>Dothideomycetes</taxon>
        <taxon>Dothideomycetes incertae sedis</taxon>
        <taxon>Botryosphaeriales</taxon>
        <taxon>Botryosphaeriaceae</taxon>
        <taxon>Diplodia</taxon>
    </lineage>
</organism>
<evidence type="ECO:0000313" key="4">
    <source>
        <dbReference type="EMBL" id="KAL1639530.1"/>
    </source>
</evidence>
<protein>
    <recommendedName>
        <fullName evidence="6">ATPase AAA-type core domain-containing protein</fullName>
    </recommendedName>
</protein>
<feature type="domain" description="ATPase AAA-type core" evidence="2">
    <location>
        <begin position="508"/>
        <end position="612"/>
    </location>
</feature>
<proteinExistence type="predicted"/>
<evidence type="ECO:0008006" key="6">
    <source>
        <dbReference type="Google" id="ProtNLM"/>
    </source>
</evidence>
<sequence length="701" mass="79920">MEQSLNGESALARVRSLSDILDESFLQDGQAGDSDTEHTEAGDNTDTGKNGQQSTIKTLYEGEQKCQCCINWVETQPEDLSPEIEQLAESKKHALLVRMKKSHDSERKPLVLDSIVVQSSHLKELLGRVFRDYVGITTDLERLVFKAPFKPFFYEWDNLKETVQQEQDPLTKEHGRLLRKLLHAELRDVIALSKDHARHKVIDFANLWTIFRPGIDVLSANEGNESVYRLIGSSTVYSGDNVSYQLELRSIDYDGSGFGYRLYTVQIAYFEGTAPVVSLEAYPADLHPSIRELRQRLHVRGERFRDLQAHGFHYRSYEGMADIPMQDHIATSMRGPPPPGNAMRKAHVRKSARKNFQNHRYMDDHELRLRSTKVDGRIVVDPEAYSTFNPHYRMFLTPLDSDTMKPKWDVSDQTHTIPQPSSFHCGVMKSKDISDDLLYLCAPKVRGFSFKVKKWATFFVDQIQEVKWNENAFDKLVLPSDHKRLMLSFVESQIRNKKRFDDVIEGKVADRLRKPLYAMSIAELGKSAPELEARLTMILEVAVKWDAVVLLDEADVFLEKRRTGGITDNLERNGIVAIFLRLLEYFRGVLFMTTNRVRAMDPAFQSRIHLKMAYPDLDVEARRAIWESMIGMVNARGEETAIEGEELDGLARCDLNGREIKNLVKSALLLATYEGVPLGVGHVETVLRVTQKEVVGGEASE</sequence>
<dbReference type="SUPFAM" id="SSF52540">
    <property type="entry name" value="P-loop containing nucleoside triphosphate hydrolases"/>
    <property type="match status" value="1"/>
</dbReference>
<gene>
    <name evidence="4" type="ORF">SLS58_007834</name>
</gene>